<dbReference type="EMBL" id="KZ679128">
    <property type="protein sequence ID" value="PTB79081.1"/>
    <property type="molecule type" value="Genomic_DNA"/>
</dbReference>
<organism evidence="2 3">
    <name type="scientific">Trichoderma longibrachiatum ATCC 18648</name>
    <dbReference type="NCBI Taxonomy" id="983965"/>
    <lineage>
        <taxon>Eukaryota</taxon>
        <taxon>Fungi</taxon>
        <taxon>Dikarya</taxon>
        <taxon>Ascomycota</taxon>
        <taxon>Pezizomycotina</taxon>
        <taxon>Sordariomycetes</taxon>
        <taxon>Hypocreomycetidae</taxon>
        <taxon>Hypocreales</taxon>
        <taxon>Hypocreaceae</taxon>
        <taxon>Trichoderma</taxon>
    </lineage>
</organism>
<evidence type="ECO:0000313" key="3">
    <source>
        <dbReference type="Proteomes" id="UP000240760"/>
    </source>
</evidence>
<dbReference type="InterPro" id="IPR027417">
    <property type="entry name" value="P-loop_NTPase"/>
</dbReference>
<dbReference type="AlphaFoldDB" id="A0A2T4CBX8"/>
<dbReference type="OrthoDB" id="2316594at2759"/>
<feature type="region of interest" description="Disordered" evidence="1">
    <location>
        <begin position="1"/>
        <end position="30"/>
    </location>
</feature>
<evidence type="ECO:0000256" key="1">
    <source>
        <dbReference type="SAM" id="MobiDB-lite"/>
    </source>
</evidence>
<evidence type="ECO:0008006" key="4">
    <source>
        <dbReference type="Google" id="ProtNLM"/>
    </source>
</evidence>
<accession>A0A2T4CBX8</accession>
<dbReference type="SUPFAM" id="SSF52540">
    <property type="entry name" value="P-loop containing nucleoside triphosphate hydrolases"/>
    <property type="match status" value="1"/>
</dbReference>
<proteinExistence type="predicted"/>
<dbReference type="Gene3D" id="3.40.50.300">
    <property type="entry name" value="P-loop containing nucleotide triphosphate hydrolases"/>
    <property type="match status" value="1"/>
</dbReference>
<reference evidence="2 3" key="1">
    <citation type="submission" date="2016-07" db="EMBL/GenBank/DDBJ databases">
        <title>Multiple horizontal gene transfer events from other fungi enriched the ability of initially mycotrophic Trichoderma (Ascomycota) to feed on dead plant biomass.</title>
        <authorList>
            <consortium name="DOE Joint Genome Institute"/>
            <person name="Aerts A."/>
            <person name="Atanasova L."/>
            <person name="Chenthamara K."/>
            <person name="Zhang J."/>
            <person name="Grujic M."/>
            <person name="Henrissat B."/>
            <person name="Kuo A."/>
            <person name="Salamov A."/>
            <person name="Lipzen A."/>
            <person name="Labutti K."/>
            <person name="Barry K."/>
            <person name="Miao Y."/>
            <person name="Rahimi M.J."/>
            <person name="Shen Q."/>
            <person name="Grigoriev I.V."/>
            <person name="Kubicek C.P."/>
            <person name="Druzhinina I.S."/>
        </authorList>
    </citation>
    <scope>NUCLEOTIDE SEQUENCE [LARGE SCALE GENOMIC DNA]</scope>
    <source>
        <strain evidence="2 3">ATCC 18648</strain>
    </source>
</reference>
<evidence type="ECO:0000313" key="2">
    <source>
        <dbReference type="EMBL" id="PTB79081.1"/>
    </source>
</evidence>
<feature type="region of interest" description="Disordered" evidence="1">
    <location>
        <begin position="501"/>
        <end position="520"/>
    </location>
</feature>
<sequence>MSSPPSTSSNSSPPPDSISSSPSSGSSSSKDSTLAAHLALLSLDTSNEDADELAATPVFTKPVLDYGKKLKASGNGEPFPQYGLLAGILKDGQSKVGEEDVRLFFNTTAPSSVFICGSQGSGKSHSLSCLLENFLTQSKANVLPHPLTGIVFHYDPLGGSPCEAACLSSAKDISVRVLCAPTNSRDIKAIYSKLPGVVVEELRINQSDLDTRKMMELMAVSSVQGGGIPLYLHVVQRILKDLRIEEQLNGTTFNYREFKRRLISETLAPGQLVPLQQRLDNLESFMVKEQVVQIAKKKALQSQGNGNSWESKAGQLTIVDLSCPCVTEETACSLFNICLDLFLQHRADAGLVIALDEAHKYMTDTVESAVLTEKLLENIRVQRHLGIRVIISTQEPTISPKLLDLCSTTIVHRFTSPAWMQALKQHLAGASIAPLEEICDEDDDDDFDHKVVKPGLTANELAIEIFSKIVALRRGEALLFCPSAIVDVRRSVTKLEKNPFDNDDGVKLEEGHEKKKTSSQLVKLSHGHLKIRVRERVTRDGGRSVVAR</sequence>
<feature type="compositionally biased region" description="Basic and acidic residues" evidence="1">
    <location>
        <begin position="501"/>
        <end position="513"/>
    </location>
</feature>
<dbReference type="STRING" id="983965.A0A2T4CBX8"/>
<protein>
    <recommendedName>
        <fullName evidence="4">AAA+ ATPase domain-containing protein</fullName>
    </recommendedName>
</protein>
<name>A0A2T4CBX8_TRILO</name>
<gene>
    <name evidence="2" type="ORF">M440DRAFT_1885</name>
</gene>
<keyword evidence="3" id="KW-1185">Reference proteome</keyword>
<dbReference type="Proteomes" id="UP000240760">
    <property type="component" value="Unassembled WGS sequence"/>
</dbReference>